<dbReference type="Gene3D" id="3.90.640.10">
    <property type="entry name" value="Actin, Chain A, domain 4"/>
    <property type="match status" value="1"/>
</dbReference>
<accession>A0A9W4UAC5</accession>
<organism evidence="1 2">
    <name type="scientific">Periconia digitata</name>
    <dbReference type="NCBI Taxonomy" id="1303443"/>
    <lineage>
        <taxon>Eukaryota</taxon>
        <taxon>Fungi</taxon>
        <taxon>Dikarya</taxon>
        <taxon>Ascomycota</taxon>
        <taxon>Pezizomycotina</taxon>
        <taxon>Dothideomycetes</taxon>
        <taxon>Pleosporomycetidae</taxon>
        <taxon>Pleosporales</taxon>
        <taxon>Massarineae</taxon>
        <taxon>Periconiaceae</taxon>
        <taxon>Periconia</taxon>
    </lineage>
</organism>
<dbReference type="Gene3D" id="3.30.420.40">
    <property type="match status" value="2"/>
</dbReference>
<protein>
    <recommendedName>
        <fullName evidence="3">Actin-like ATPase domain-containing protein</fullName>
    </recommendedName>
</protein>
<name>A0A9W4UAC5_9PLEO</name>
<dbReference type="OrthoDB" id="2963168at2759"/>
<dbReference type="SUPFAM" id="SSF53067">
    <property type="entry name" value="Actin-like ATPase domain"/>
    <property type="match status" value="2"/>
</dbReference>
<evidence type="ECO:0008006" key="3">
    <source>
        <dbReference type="Google" id="ProtNLM"/>
    </source>
</evidence>
<dbReference type="AlphaFoldDB" id="A0A9W4UAC5"/>
<sequence length="601" mass="67238">MSGNELVIGVDYGTTSTGVCYTEQPKFSDIEPILKVVQDWPASQSNNGTQDKVPSEIAYIDGRKLWGFRIPENVQRLIWTKLELDPPNSGVAKTIRKELQASSYGGVAGVKKPMDVIADYLSGIENHLIKNLDRRYGTALWRTMPMTLVITVPAVWSDSAKDQTLQAFSKAGFNNEVFKKLKNTITVTEPEAAAVYTIKELRGRMMEAVLQVGDAFVLCDMGGGTVDLISYEVTSIDPVVIKEATVGTGGQCGASTVERAFLKMLETRLGENEFQEIAGCTAEELSHTSIPANLVKVVKNFSEEKRIFGDEEYQPDKIYISGLPFPWSSKRKDNVRGIEKGELVLNVSEMESMFQISLDETVDLLQKQLQKVAENSESELKYIFLVGGFSNSPYMQRKIGDFAESHSGIRVLKPLQPWSAIVRGAVYKGLEAQNTAAMRSVSSRKCRRHYGTDYSAPYDAEKHQYKDRYVDEKTGKLRAKDQMEWIINKGQDLPTSEALHGKHTFSFRFWPKESRVVTIEFFATDMDKAPSHRKDEGVYHIANLKIDLGAVPKTEYHSKPSPTGRTYLDLDFDIEISVQSALEFSLSVNGIRYGSVKADYV</sequence>
<dbReference type="EMBL" id="CAOQHR010000002">
    <property type="protein sequence ID" value="CAI6322173.1"/>
    <property type="molecule type" value="Genomic_DNA"/>
</dbReference>
<proteinExistence type="predicted"/>
<keyword evidence="2" id="KW-1185">Reference proteome</keyword>
<dbReference type="CDD" id="cd10170">
    <property type="entry name" value="ASKHA_NBD_HSP70"/>
    <property type="match status" value="1"/>
</dbReference>
<dbReference type="PANTHER" id="PTHR14187">
    <property type="entry name" value="ALPHA KINASE/ELONGATION FACTOR 2 KINASE"/>
    <property type="match status" value="1"/>
</dbReference>
<evidence type="ECO:0000313" key="2">
    <source>
        <dbReference type="Proteomes" id="UP001152607"/>
    </source>
</evidence>
<comment type="caution">
    <text evidence="1">The sequence shown here is derived from an EMBL/GenBank/DDBJ whole genome shotgun (WGS) entry which is preliminary data.</text>
</comment>
<gene>
    <name evidence="1" type="ORF">PDIGIT_LOCUS3641</name>
</gene>
<dbReference type="Proteomes" id="UP001152607">
    <property type="component" value="Unassembled WGS sequence"/>
</dbReference>
<dbReference type="PANTHER" id="PTHR14187:SF82">
    <property type="entry name" value="FAMILY CHAPERONE, PUTATIVE (AFU_ORTHOLOGUE AFUA_7G08575)-RELATED"/>
    <property type="match status" value="1"/>
</dbReference>
<dbReference type="InterPro" id="IPR043129">
    <property type="entry name" value="ATPase_NBD"/>
</dbReference>
<evidence type="ECO:0000313" key="1">
    <source>
        <dbReference type="EMBL" id="CAI6322173.1"/>
    </source>
</evidence>
<reference evidence="1" key="1">
    <citation type="submission" date="2023-01" db="EMBL/GenBank/DDBJ databases">
        <authorList>
            <person name="Van Ghelder C."/>
            <person name="Rancurel C."/>
        </authorList>
    </citation>
    <scope>NUCLEOTIDE SEQUENCE</scope>
    <source>
        <strain evidence="1">CNCM I-4278</strain>
    </source>
</reference>